<evidence type="ECO:0000313" key="3">
    <source>
        <dbReference type="EMBL" id="MFD1517696.1"/>
    </source>
</evidence>
<dbReference type="SUPFAM" id="SSF51556">
    <property type="entry name" value="Metallo-dependent hydrolases"/>
    <property type="match status" value="1"/>
</dbReference>
<dbReference type="Proteomes" id="UP001597114">
    <property type="component" value="Unassembled WGS sequence"/>
</dbReference>
<feature type="domain" description="Amidohydrolase-related" evidence="2">
    <location>
        <begin position="28"/>
        <end position="375"/>
    </location>
</feature>
<protein>
    <submittedName>
        <fullName evidence="3">Amidohydrolase family protein</fullName>
    </submittedName>
</protein>
<accession>A0ABW4EPX6</accession>
<gene>
    <name evidence="3" type="ORF">ACFSJD_09370</name>
</gene>
<dbReference type="PANTHER" id="PTHR21240:SF28">
    <property type="entry name" value="ISO-OROTATE DECARBOXYLASE (EUROFUNG)"/>
    <property type="match status" value="1"/>
</dbReference>
<dbReference type="InterPro" id="IPR032465">
    <property type="entry name" value="ACMSD"/>
</dbReference>
<proteinExistence type="predicted"/>
<name>A0ABW4EPX6_9PSEU</name>
<organism evidence="3 4">
    <name type="scientific">Pseudonocardia yunnanensis</name>
    <dbReference type="NCBI Taxonomy" id="58107"/>
    <lineage>
        <taxon>Bacteria</taxon>
        <taxon>Bacillati</taxon>
        <taxon>Actinomycetota</taxon>
        <taxon>Actinomycetes</taxon>
        <taxon>Pseudonocardiales</taxon>
        <taxon>Pseudonocardiaceae</taxon>
        <taxon>Pseudonocardia</taxon>
    </lineage>
</organism>
<dbReference type="Pfam" id="PF04909">
    <property type="entry name" value="Amidohydro_2"/>
    <property type="match status" value="1"/>
</dbReference>
<dbReference type="Gene3D" id="3.20.20.140">
    <property type="entry name" value="Metal-dependent hydrolases"/>
    <property type="match status" value="1"/>
</dbReference>
<sequence length="387" mass="44083">MSIQELTRPDLPVRTKVGIIDSDVHPSMNPASPGVVAHLPQRWREYMADVGLRAGMPGGDRPRHREFASRWDAVPPAGGAPGNDPAFARKQLLDRYDVSAAVLNDIGGFQVSGGLRIPAEFSAAFCTALNNHRAESWFEDDPRWYGSISLPYEVPDLAVREIVRCKEEMGAWNDRWVQVMFAPDNERPAGYRKYWPIFEVCQHYDIPIGFHVLTGRRITPSGPANFYFEEHCDFAALNFPVVSSLVFEGVFDRFPNLKIAMVELAWSWVVPLAWRMDHAYRIMNKEVKLERLPSEYIRDHFWFTTQPMEEPDEPAWFDDVLGLFEASGMADKIMYSSDYPHWDFDAPDAFPLSVQRQPERMARILGENASALYGLDLIPGTGFDLPR</sequence>
<keyword evidence="1" id="KW-0456">Lyase</keyword>
<dbReference type="PANTHER" id="PTHR21240">
    <property type="entry name" value="2-AMINO-3-CARBOXYLMUCONATE-6-SEMIALDEHYDE DECARBOXYLASE"/>
    <property type="match status" value="1"/>
</dbReference>
<keyword evidence="4" id="KW-1185">Reference proteome</keyword>
<dbReference type="InterPro" id="IPR006680">
    <property type="entry name" value="Amidohydro-rel"/>
</dbReference>
<evidence type="ECO:0000256" key="1">
    <source>
        <dbReference type="ARBA" id="ARBA00023239"/>
    </source>
</evidence>
<dbReference type="InterPro" id="IPR032466">
    <property type="entry name" value="Metal_Hydrolase"/>
</dbReference>
<dbReference type="RefSeq" id="WP_344721380.1">
    <property type="nucleotide sequence ID" value="NZ_BAAAUS010000007.1"/>
</dbReference>
<evidence type="ECO:0000313" key="4">
    <source>
        <dbReference type="Proteomes" id="UP001597114"/>
    </source>
</evidence>
<comment type="caution">
    <text evidence="3">The sequence shown here is derived from an EMBL/GenBank/DDBJ whole genome shotgun (WGS) entry which is preliminary data.</text>
</comment>
<evidence type="ECO:0000259" key="2">
    <source>
        <dbReference type="Pfam" id="PF04909"/>
    </source>
</evidence>
<dbReference type="EMBL" id="JBHUCO010000009">
    <property type="protein sequence ID" value="MFD1517696.1"/>
    <property type="molecule type" value="Genomic_DNA"/>
</dbReference>
<reference evidence="4" key="1">
    <citation type="journal article" date="2019" name="Int. J. Syst. Evol. Microbiol.">
        <title>The Global Catalogue of Microorganisms (GCM) 10K type strain sequencing project: providing services to taxonomists for standard genome sequencing and annotation.</title>
        <authorList>
            <consortium name="The Broad Institute Genomics Platform"/>
            <consortium name="The Broad Institute Genome Sequencing Center for Infectious Disease"/>
            <person name="Wu L."/>
            <person name="Ma J."/>
        </authorList>
    </citation>
    <scope>NUCLEOTIDE SEQUENCE [LARGE SCALE GENOMIC DNA]</scope>
    <source>
        <strain evidence="4">CCM 7043</strain>
    </source>
</reference>